<name>A2SQP5_METLZ</name>
<evidence type="ECO:0000259" key="10">
    <source>
        <dbReference type="PROSITE" id="PS50059"/>
    </source>
</evidence>
<dbReference type="PROSITE" id="PS50059">
    <property type="entry name" value="FKBP_PPIASE"/>
    <property type="match status" value="1"/>
</dbReference>
<keyword evidence="5 8" id="KW-0697">Rotamase</keyword>
<dbReference type="eggNOG" id="arCOG00981">
    <property type="taxonomic scope" value="Archaea"/>
</dbReference>
<dbReference type="PANTHER" id="PTHR47861:SF3">
    <property type="entry name" value="FKBP-TYPE PEPTIDYL-PROLYL CIS-TRANS ISOMERASE SLYD"/>
    <property type="match status" value="1"/>
</dbReference>
<dbReference type="EMBL" id="CP000559">
    <property type="protein sequence ID" value="ABN06651.1"/>
    <property type="molecule type" value="Genomic_DNA"/>
</dbReference>
<organism evidence="11 12">
    <name type="scientific">Methanocorpusculum labreanum (strain ATCC 43576 / DSM 4855 / Z)</name>
    <dbReference type="NCBI Taxonomy" id="410358"/>
    <lineage>
        <taxon>Archaea</taxon>
        <taxon>Methanobacteriati</taxon>
        <taxon>Methanobacteriota</taxon>
        <taxon>Stenosarchaea group</taxon>
        <taxon>Methanomicrobia</taxon>
        <taxon>Methanomicrobiales</taxon>
        <taxon>Methanocorpusculaceae</taxon>
        <taxon>Methanocorpusculum</taxon>
    </lineage>
</organism>
<gene>
    <name evidence="11" type="ordered locus">Mlab_0477</name>
</gene>
<protein>
    <recommendedName>
        <fullName evidence="9">Peptidyl-prolyl cis-trans isomerase</fullName>
        <ecNumber evidence="9">5.2.1.8</ecNumber>
    </recommendedName>
</protein>
<dbReference type="KEGG" id="mla:Mlab_0477"/>
<dbReference type="GO" id="GO:0042026">
    <property type="term" value="P:protein refolding"/>
    <property type="evidence" value="ECO:0007669"/>
    <property type="project" value="UniProtKB-ARBA"/>
</dbReference>
<evidence type="ECO:0000256" key="3">
    <source>
        <dbReference type="ARBA" id="ARBA00006577"/>
    </source>
</evidence>
<dbReference type="SUPFAM" id="SSF54534">
    <property type="entry name" value="FKBP-like"/>
    <property type="match status" value="1"/>
</dbReference>
<comment type="catalytic activity">
    <reaction evidence="1 8 9">
        <text>[protein]-peptidylproline (omega=180) = [protein]-peptidylproline (omega=0)</text>
        <dbReference type="Rhea" id="RHEA:16237"/>
        <dbReference type="Rhea" id="RHEA-COMP:10747"/>
        <dbReference type="Rhea" id="RHEA-COMP:10748"/>
        <dbReference type="ChEBI" id="CHEBI:83833"/>
        <dbReference type="ChEBI" id="CHEBI:83834"/>
        <dbReference type="EC" id="5.2.1.8"/>
    </reaction>
</comment>
<keyword evidence="6" id="KW-0143">Chaperone</keyword>
<feature type="domain" description="PPIase FKBP-type" evidence="10">
    <location>
        <begin position="6"/>
        <end position="80"/>
    </location>
</feature>
<dbReference type="RefSeq" id="WP_011832852.1">
    <property type="nucleotide sequence ID" value="NC_008942.1"/>
</dbReference>
<evidence type="ECO:0000313" key="11">
    <source>
        <dbReference type="EMBL" id="ABN06651.1"/>
    </source>
</evidence>
<keyword evidence="12" id="KW-1185">Reference proteome</keyword>
<evidence type="ECO:0000256" key="9">
    <source>
        <dbReference type="RuleBase" id="RU003915"/>
    </source>
</evidence>
<evidence type="ECO:0000256" key="4">
    <source>
        <dbReference type="ARBA" id="ARBA00022490"/>
    </source>
</evidence>
<dbReference type="GO" id="GO:0003755">
    <property type="term" value="F:peptidyl-prolyl cis-trans isomerase activity"/>
    <property type="evidence" value="ECO:0007669"/>
    <property type="project" value="UniProtKB-UniRule"/>
</dbReference>
<accession>A2SQP5</accession>
<evidence type="ECO:0000256" key="7">
    <source>
        <dbReference type="ARBA" id="ARBA00023235"/>
    </source>
</evidence>
<evidence type="ECO:0000256" key="8">
    <source>
        <dbReference type="PROSITE-ProRule" id="PRU00277"/>
    </source>
</evidence>
<evidence type="ECO:0000313" key="12">
    <source>
        <dbReference type="Proteomes" id="UP000000365"/>
    </source>
</evidence>
<keyword evidence="7 8" id="KW-0413">Isomerase</keyword>
<comment type="subcellular location">
    <subcellularLocation>
        <location evidence="2">Cytoplasm</location>
    </subcellularLocation>
</comment>
<dbReference type="GO" id="GO:0005737">
    <property type="term" value="C:cytoplasm"/>
    <property type="evidence" value="ECO:0007669"/>
    <property type="project" value="UniProtKB-SubCell"/>
</dbReference>
<comment type="similarity">
    <text evidence="3 9">Belongs to the FKBP-type PPIase family.</text>
</comment>
<keyword evidence="4" id="KW-0963">Cytoplasm</keyword>
<dbReference type="HOGENOM" id="CLU_098197_2_1_2"/>
<sequence length="147" mass="15689">MSVQNGDTIRVHYIGELTDGTRFDSSEGRDPLQFTVGSGMVVPGFDAAVLGMEIGETKSVTILPVDAYGEKTDEMTVDIPRAEFGEDFTANPGEQLMIQLGDGNQIPVTITKIDENTVTLDANHPLAGKTLVFTITLAEICAAEPDA</sequence>
<dbReference type="GeneID" id="4795418"/>
<dbReference type="Proteomes" id="UP000000365">
    <property type="component" value="Chromosome"/>
</dbReference>
<evidence type="ECO:0000256" key="2">
    <source>
        <dbReference type="ARBA" id="ARBA00004496"/>
    </source>
</evidence>
<dbReference type="InterPro" id="IPR001179">
    <property type="entry name" value="PPIase_FKBP_dom"/>
</dbReference>
<dbReference type="OrthoDB" id="8615at2157"/>
<dbReference type="STRING" id="410358.Mlab_0477"/>
<dbReference type="EC" id="5.2.1.8" evidence="9"/>
<evidence type="ECO:0000256" key="1">
    <source>
        <dbReference type="ARBA" id="ARBA00000971"/>
    </source>
</evidence>
<reference evidence="11 12" key="1">
    <citation type="journal article" date="2009" name="Stand. Genomic Sci.">
        <title>Complete genome sequence of Methanocorpusculum labreanum type strain Z.</title>
        <authorList>
            <person name="Anderson I.J."/>
            <person name="Sieprawska-Lupa M."/>
            <person name="Goltsman E."/>
            <person name="Lapidus A."/>
            <person name="Copeland A."/>
            <person name="Glavina Del Rio T."/>
            <person name="Tice H."/>
            <person name="Dalin E."/>
            <person name="Barry K."/>
            <person name="Pitluck S."/>
            <person name="Hauser L."/>
            <person name="Land M."/>
            <person name="Lucas S."/>
            <person name="Richardson P."/>
            <person name="Whitman W.B."/>
            <person name="Kyrpides N.C."/>
        </authorList>
    </citation>
    <scope>NUCLEOTIDE SEQUENCE [LARGE SCALE GENOMIC DNA]</scope>
    <source>
        <strain evidence="12">ATCC 43576 / DSM 4855 / Z</strain>
    </source>
</reference>
<evidence type="ECO:0000256" key="5">
    <source>
        <dbReference type="ARBA" id="ARBA00023110"/>
    </source>
</evidence>
<proteinExistence type="inferred from homology"/>
<dbReference type="Gene3D" id="3.10.50.40">
    <property type="match status" value="1"/>
</dbReference>
<dbReference type="InterPro" id="IPR046357">
    <property type="entry name" value="PPIase_dom_sf"/>
</dbReference>
<dbReference type="AlphaFoldDB" id="A2SQP5"/>
<evidence type="ECO:0000256" key="6">
    <source>
        <dbReference type="ARBA" id="ARBA00023186"/>
    </source>
</evidence>
<dbReference type="PANTHER" id="PTHR47861">
    <property type="entry name" value="FKBP-TYPE PEPTIDYL-PROLYL CIS-TRANS ISOMERASE SLYD"/>
    <property type="match status" value="1"/>
</dbReference>
<dbReference type="Pfam" id="PF00254">
    <property type="entry name" value="FKBP_C"/>
    <property type="match status" value="1"/>
</dbReference>